<sequence>MINVKVKRLHPGAKLPFYATAGSAAMDFEAVEITPCVDSNGAISSSWWVYTGLAMEIPPGWCLKLYPRSGLGCKKHTRLANCVGIIDSDYRGEIMAKLITDPGGEGVCLKPGMAVMQGIFERVEQVSLVEVDELDETERGAGGFGSTSEGRFEIKRSQLKYEKL</sequence>
<dbReference type="InterPro" id="IPR036157">
    <property type="entry name" value="dUTPase-like_sf"/>
</dbReference>
<evidence type="ECO:0000256" key="4">
    <source>
        <dbReference type="ARBA" id="ARBA00023080"/>
    </source>
</evidence>
<evidence type="ECO:0000259" key="6">
    <source>
        <dbReference type="Pfam" id="PF00692"/>
    </source>
</evidence>
<protein>
    <recommendedName>
        <fullName evidence="2">dUTP diphosphatase</fullName>
        <ecNumber evidence="2">3.6.1.23</ecNumber>
    </recommendedName>
</protein>
<evidence type="ECO:0000313" key="7">
    <source>
        <dbReference type="EMBL" id="ECA3154807.1"/>
    </source>
</evidence>
<feature type="domain" description="dUTPase-like" evidence="6">
    <location>
        <begin position="44"/>
        <end position="147"/>
    </location>
</feature>
<dbReference type="EC" id="3.6.1.23" evidence="2"/>
<evidence type="ECO:0000256" key="1">
    <source>
        <dbReference type="ARBA" id="ARBA00006581"/>
    </source>
</evidence>
<dbReference type="InterPro" id="IPR033704">
    <property type="entry name" value="dUTPase_trimeric"/>
</dbReference>
<evidence type="ECO:0000256" key="5">
    <source>
        <dbReference type="ARBA" id="ARBA00047686"/>
    </source>
</evidence>
<accession>A0A3W0B036</accession>
<proteinExistence type="inferred from homology"/>
<dbReference type="Gene3D" id="2.70.40.10">
    <property type="match status" value="1"/>
</dbReference>
<dbReference type="AlphaFoldDB" id="A0A3W0B036"/>
<comment type="catalytic activity">
    <reaction evidence="5">
        <text>dUTP + H2O = dUMP + diphosphate + H(+)</text>
        <dbReference type="Rhea" id="RHEA:10248"/>
        <dbReference type="ChEBI" id="CHEBI:15377"/>
        <dbReference type="ChEBI" id="CHEBI:15378"/>
        <dbReference type="ChEBI" id="CHEBI:33019"/>
        <dbReference type="ChEBI" id="CHEBI:61555"/>
        <dbReference type="ChEBI" id="CHEBI:246422"/>
        <dbReference type="EC" id="3.6.1.23"/>
    </reaction>
</comment>
<dbReference type="NCBIfam" id="TIGR00576">
    <property type="entry name" value="dut"/>
    <property type="match status" value="1"/>
</dbReference>
<dbReference type="GO" id="GO:0000287">
    <property type="term" value="F:magnesium ion binding"/>
    <property type="evidence" value="ECO:0007669"/>
    <property type="project" value="InterPro"/>
</dbReference>
<dbReference type="GO" id="GO:0046081">
    <property type="term" value="P:dUTP catabolic process"/>
    <property type="evidence" value="ECO:0007669"/>
    <property type="project" value="InterPro"/>
</dbReference>
<reference evidence="7" key="1">
    <citation type="submission" date="2018-12" db="EMBL/GenBank/DDBJ databases">
        <authorList>
            <consortium name="NARMS: The National Antimicrobial Resistance Monitoring System"/>
        </authorList>
    </citation>
    <scope>NUCLEOTIDE SEQUENCE</scope>
    <source>
        <strain evidence="7">FSIS11816337</strain>
    </source>
</reference>
<dbReference type="NCBIfam" id="NF001862">
    <property type="entry name" value="PRK00601.1"/>
    <property type="match status" value="1"/>
</dbReference>
<dbReference type="InterPro" id="IPR008181">
    <property type="entry name" value="dUTPase"/>
</dbReference>
<dbReference type="CDD" id="cd07557">
    <property type="entry name" value="trimeric_dUTPase"/>
    <property type="match status" value="1"/>
</dbReference>
<comment type="caution">
    <text evidence="7">The sequence shown here is derived from an EMBL/GenBank/DDBJ whole genome shotgun (WGS) entry which is preliminary data.</text>
</comment>
<dbReference type="InterPro" id="IPR029054">
    <property type="entry name" value="dUTPase-like"/>
</dbReference>
<keyword evidence="4" id="KW-0546">Nucleotide metabolism</keyword>
<dbReference type="PANTHER" id="PTHR11241:SF0">
    <property type="entry name" value="DEOXYURIDINE 5'-TRIPHOSPHATE NUCLEOTIDOHYDROLASE"/>
    <property type="match status" value="1"/>
</dbReference>
<dbReference type="GO" id="GO:0006226">
    <property type="term" value="P:dUMP biosynthetic process"/>
    <property type="evidence" value="ECO:0007669"/>
    <property type="project" value="InterPro"/>
</dbReference>
<evidence type="ECO:0000256" key="2">
    <source>
        <dbReference type="ARBA" id="ARBA00012379"/>
    </source>
</evidence>
<comment type="similarity">
    <text evidence="1">Belongs to the dUTPase family.</text>
</comment>
<dbReference type="GO" id="GO:0004170">
    <property type="term" value="F:dUTP diphosphatase activity"/>
    <property type="evidence" value="ECO:0007669"/>
    <property type="project" value="UniProtKB-EC"/>
</dbReference>
<keyword evidence="3 7" id="KW-0378">Hydrolase</keyword>
<dbReference type="SUPFAM" id="SSF51283">
    <property type="entry name" value="dUTPase-like"/>
    <property type="match status" value="1"/>
</dbReference>
<name>A0A3W0B036_SALDE</name>
<dbReference type="Pfam" id="PF00692">
    <property type="entry name" value="dUTPase"/>
    <property type="match status" value="1"/>
</dbReference>
<evidence type="ECO:0000256" key="3">
    <source>
        <dbReference type="ARBA" id="ARBA00022801"/>
    </source>
</evidence>
<gene>
    <name evidence="7" type="ORF">EJW65_22225</name>
</gene>
<organism evidence="7">
    <name type="scientific">Salmonella derby</name>
    <dbReference type="NCBI Taxonomy" id="28144"/>
    <lineage>
        <taxon>Bacteria</taxon>
        <taxon>Pseudomonadati</taxon>
        <taxon>Pseudomonadota</taxon>
        <taxon>Gammaproteobacteria</taxon>
        <taxon>Enterobacterales</taxon>
        <taxon>Enterobacteriaceae</taxon>
        <taxon>Salmonella</taxon>
    </lineage>
</organism>
<dbReference type="EMBL" id="AAHTYN010000048">
    <property type="protein sequence ID" value="ECA3154807.1"/>
    <property type="molecule type" value="Genomic_DNA"/>
</dbReference>
<dbReference type="PANTHER" id="PTHR11241">
    <property type="entry name" value="DEOXYURIDINE 5'-TRIPHOSPHATE NUCLEOTIDOHYDROLASE"/>
    <property type="match status" value="1"/>
</dbReference>